<dbReference type="InterPro" id="IPR028250">
    <property type="entry name" value="DsbDN"/>
</dbReference>
<dbReference type="STRING" id="93684.SAMN05421853_106152"/>
<name>A0A1I5YQR6_9RHOB</name>
<evidence type="ECO:0000313" key="4">
    <source>
        <dbReference type="Proteomes" id="UP000243106"/>
    </source>
</evidence>
<keyword evidence="1" id="KW-0732">Signal</keyword>
<gene>
    <name evidence="3" type="ORF">SAMN05421853_106152</name>
</gene>
<evidence type="ECO:0000313" key="3">
    <source>
        <dbReference type="EMBL" id="SFQ46237.1"/>
    </source>
</evidence>
<dbReference type="EMBL" id="FOXV01000006">
    <property type="protein sequence ID" value="SFQ46237.1"/>
    <property type="molecule type" value="Genomic_DNA"/>
</dbReference>
<sequence>MFRSLCLAAAAACLFSAAPRIAGAQDIDRVVSAELRPGWRQADGTHMAALHLKLAPGWKTYWRAPGDAGIPPEFGWRGSANLSGVSVVWPRPDVFEQGGMRSIGYHDEVILPLAIRPASGGDVRLAGDMRLGICKDICMPHELSFSAVLPAAPSPRDPAIVAALADRPFTAADVGGASAECRVDPSEKGMTLTAEIAVDPAGTREDVVIETGNPLLWVSEPRSRREGDTLVTRAEVRHVEKRPFALDRSSLTFTVLGSSHAVEIEGCSR</sequence>
<evidence type="ECO:0000256" key="1">
    <source>
        <dbReference type="SAM" id="SignalP"/>
    </source>
</evidence>
<accession>A0A1I5YQR6</accession>
<keyword evidence="4" id="KW-1185">Reference proteome</keyword>
<evidence type="ECO:0000259" key="2">
    <source>
        <dbReference type="Pfam" id="PF11412"/>
    </source>
</evidence>
<dbReference type="Proteomes" id="UP000243106">
    <property type="component" value="Unassembled WGS sequence"/>
</dbReference>
<feature type="chain" id="PRO_5017404502" evidence="1">
    <location>
        <begin position="25"/>
        <end position="269"/>
    </location>
</feature>
<reference evidence="4" key="1">
    <citation type="submission" date="2016-10" db="EMBL/GenBank/DDBJ databases">
        <authorList>
            <person name="Varghese N."/>
            <person name="Submissions S."/>
        </authorList>
    </citation>
    <scope>NUCLEOTIDE SEQUENCE [LARGE SCALE GENOMIC DNA]</scope>
    <source>
        <strain evidence="4">JCM 10271</strain>
    </source>
</reference>
<proteinExistence type="predicted"/>
<organism evidence="3 4">
    <name type="scientific">Roseivivax halotolerans</name>
    <dbReference type="NCBI Taxonomy" id="93684"/>
    <lineage>
        <taxon>Bacteria</taxon>
        <taxon>Pseudomonadati</taxon>
        <taxon>Pseudomonadota</taxon>
        <taxon>Alphaproteobacteria</taxon>
        <taxon>Rhodobacterales</taxon>
        <taxon>Roseobacteraceae</taxon>
        <taxon>Roseivivax</taxon>
    </lineage>
</organism>
<dbReference type="RefSeq" id="WP_093011525.1">
    <property type="nucleotide sequence ID" value="NZ_FOXV01000006.1"/>
</dbReference>
<dbReference type="AlphaFoldDB" id="A0A1I5YQR6"/>
<protein>
    <submittedName>
        <fullName evidence="3">Thiol-disulfide interchange protein, contains DsbC and DsbD domains</fullName>
    </submittedName>
</protein>
<dbReference type="Pfam" id="PF11412">
    <property type="entry name" value="DsbD_N"/>
    <property type="match status" value="1"/>
</dbReference>
<feature type="signal peptide" evidence="1">
    <location>
        <begin position="1"/>
        <end position="24"/>
    </location>
</feature>
<feature type="domain" description="Thiol:disulfide interchange protein DsbD N-terminal" evidence="2">
    <location>
        <begin position="42"/>
        <end position="147"/>
    </location>
</feature>